<feature type="transmembrane region" description="Helical" evidence="8">
    <location>
        <begin position="82"/>
        <end position="102"/>
    </location>
</feature>
<keyword evidence="11" id="KW-1185">Reference proteome</keyword>
<dbReference type="EMBL" id="JACOPH010000001">
    <property type="protein sequence ID" value="MBC5713109.1"/>
    <property type="molecule type" value="Genomic_DNA"/>
</dbReference>
<feature type="transmembrane region" description="Helical" evidence="8">
    <location>
        <begin position="303"/>
        <end position="321"/>
    </location>
</feature>
<dbReference type="AlphaFoldDB" id="A0A923RUD2"/>
<evidence type="ECO:0000259" key="9">
    <source>
        <dbReference type="Pfam" id="PF00909"/>
    </source>
</evidence>
<dbReference type="PANTHER" id="PTHR11730">
    <property type="entry name" value="AMMONIUM TRANSPORTER"/>
    <property type="match status" value="1"/>
</dbReference>
<dbReference type="InterPro" id="IPR018047">
    <property type="entry name" value="Ammonium_transpt_CS"/>
</dbReference>
<feature type="domain" description="Ammonium transporter AmtB-like" evidence="9">
    <location>
        <begin position="5"/>
        <end position="385"/>
    </location>
</feature>
<comment type="similarity">
    <text evidence="2 8">Belongs to the ammonia transporter channel (TC 1.A.11.2) family.</text>
</comment>
<feature type="transmembrane region" description="Helical" evidence="8">
    <location>
        <begin position="217"/>
        <end position="240"/>
    </location>
</feature>
<feature type="transmembrane region" description="Helical" evidence="8">
    <location>
        <begin position="45"/>
        <end position="70"/>
    </location>
</feature>
<evidence type="ECO:0000256" key="1">
    <source>
        <dbReference type="ARBA" id="ARBA00004141"/>
    </source>
</evidence>
<accession>A0A923RUD2</accession>
<feature type="transmembrane region" description="Helical" evidence="8">
    <location>
        <begin position="109"/>
        <end position="126"/>
    </location>
</feature>
<dbReference type="GO" id="GO:0008519">
    <property type="term" value="F:ammonium channel activity"/>
    <property type="evidence" value="ECO:0007669"/>
    <property type="project" value="InterPro"/>
</dbReference>
<dbReference type="InterPro" id="IPR029020">
    <property type="entry name" value="Ammonium/urea_transptr"/>
</dbReference>
<dbReference type="GO" id="GO:0097272">
    <property type="term" value="P:ammonium homeostasis"/>
    <property type="evidence" value="ECO:0007669"/>
    <property type="project" value="TreeGrafter"/>
</dbReference>
<feature type="transmembrane region" description="Helical" evidence="8">
    <location>
        <begin position="188"/>
        <end position="205"/>
    </location>
</feature>
<feature type="transmembrane region" description="Helical" evidence="8">
    <location>
        <begin position="6"/>
        <end position="24"/>
    </location>
</feature>
<keyword evidence="6 8" id="KW-0472">Membrane</keyword>
<reference evidence="10" key="1">
    <citation type="submission" date="2020-08" db="EMBL/GenBank/DDBJ databases">
        <title>Genome public.</title>
        <authorList>
            <person name="Liu C."/>
            <person name="Sun Q."/>
        </authorList>
    </citation>
    <scope>NUCLEOTIDE SEQUENCE</scope>
    <source>
        <strain evidence="10">BX1005</strain>
    </source>
</reference>
<sequence length="398" mass="42503">MDMSVWFLMGAALVFFMQCGFAMVEAGFTRSKNVGNITMKNLMDFCIGTVAFYLLGYNLLCGEGTFVGWGLNPFANFATTDWSNFVFNLVFCATAATIVSGAMAERTKFITYCVYSFVISLVVYPVEAHWVWGATPWLTDIGFTDFAGSACIHTVGGVTALIGAAMLGPRIGKYDKDGKSKPILGHNLLIGALGVFILWFGWYGFNGAAATDTLQLSQIFATTTIAPAVATCSAMIYTWIRNGKPDVSMSLNGSLAGLVAITAGCANVDAVGAFIIGAIAGVLCTASVYFVEDKLKVDDPVGAVSVHGACGIFGTIAVGFFDYNDGLFYGGGVHHLLIQLLGLACIIAWVAITMFIVFTILKKTIGLRVSAEEEIEGLDSTEHGLESGYPDFMTRELH</sequence>
<keyword evidence="7 8" id="KW-0924">Ammonia transport</keyword>
<evidence type="ECO:0000313" key="11">
    <source>
        <dbReference type="Proteomes" id="UP000606720"/>
    </source>
</evidence>
<name>A0A923RUD2_9FIRM</name>
<dbReference type="FunFam" id="1.10.3430.10:FF:000008">
    <property type="entry name" value="Ammonium transporter"/>
    <property type="match status" value="1"/>
</dbReference>
<comment type="subcellular location">
    <subcellularLocation>
        <location evidence="8">Cell membrane</location>
        <topology evidence="8">Multi-pass membrane protein</topology>
    </subcellularLocation>
    <subcellularLocation>
        <location evidence="1">Membrane</location>
        <topology evidence="1">Multi-pass membrane protein</topology>
    </subcellularLocation>
</comment>
<dbReference type="Proteomes" id="UP000606720">
    <property type="component" value="Unassembled WGS sequence"/>
</dbReference>
<keyword evidence="4 8" id="KW-0812">Transmembrane</keyword>
<dbReference type="SUPFAM" id="SSF111352">
    <property type="entry name" value="Ammonium transporter"/>
    <property type="match status" value="1"/>
</dbReference>
<evidence type="ECO:0000256" key="4">
    <source>
        <dbReference type="ARBA" id="ARBA00022692"/>
    </source>
</evidence>
<feature type="transmembrane region" description="Helical" evidence="8">
    <location>
        <begin position="336"/>
        <end position="361"/>
    </location>
</feature>
<evidence type="ECO:0000256" key="8">
    <source>
        <dbReference type="RuleBase" id="RU362002"/>
    </source>
</evidence>
<dbReference type="NCBIfam" id="TIGR00836">
    <property type="entry name" value="amt"/>
    <property type="match status" value="1"/>
</dbReference>
<gene>
    <name evidence="10" type="ORF">H8S17_02590</name>
</gene>
<evidence type="ECO:0000256" key="5">
    <source>
        <dbReference type="ARBA" id="ARBA00022989"/>
    </source>
</evidence>
<comment type="caution">
    <text evidence="10">The sequence shown here is derived from an EMBL/GenBank/DDBJ whole genome shotgun (WGS) entry which is preliminary data.</text>
</comment>
<feature type="transmembrane region" description="Helical" evidence="8">
    <location>
        <begin position="146"/>
        <end position="167"/>
    </location>
</feature>
<protein>
    <recommendedName>
        <fullName evidence="8">Ammonium transporter</fullName>
    </recommendedName>
</protein>
<organism evidence="10 11">
    <name type="scientific">Roseburia zhanii</name>
    <dbReference type="NCBI Taxonomy" id="2763064"/>
    <lineage>
        <taxon>Bacteria</taxon>
        <taxon>Bacillati</taxon>
        <taxon>Bacillota</taxon>
        <taxon>Clostridia</taxon>
        <taxon>Lachnospirales</taxon>
        <taxon>Lachnospiraceae</taxon>
        <taxon>Roseburia</taxon>
    </lineage>
</organism>
<keyword evidence="3 8" id="KW-0813">Transport</keyword>
<dbReference type="RefSeq" id="WP_186866095.1">
    <property type="nucleotide sequence ID" value="NZ_JACOPH010000001.1"/>
</dbReference>
<dbReference type="InterPro" id="IPR024041">
    <property type="entry name" value="NH4_transpt_AmtB-like_dom"/>
</dbReference>
<proteinExistence type="inferred from homology"/>
<dbReference type="PANTHER" id="PTHR11730:SF89">
    <property type="entry name" value="AMMONIUM TRANSPORTER SLL0108-RELATED"/>
    <property type="match status" value="1"/>
</dbReference>
<dbReference type="PROSITE" id="PS01219">
    <property type="entry name" value="AMMONIUM_TRANSP"/>
    <property type="match status" value="1"/>
</dbReference>
<dbReference type="Pfam" id="PF00909">
    <property type="entry name" value="Ammonium_transp"/>
    <property type="match status" value="1"/>
</dbReference>
<evidence type="ECO:0000256" key="3">
    <source>
        <dbReference type="ARBA" id="ARBA00022448"/>
    </source>
</evidence>
<evidence type="ECO:0000256" key="2">
    <source>
        <dbReference type="ARBA" id="ARBA00005887"/>
    </source>
</evidence>
<feature type="transmembrane region" description="Helical" evidence="8">
    <location>
        <begin position="270"/>
        <end position="291"/>
    </location>
</feature>
<evidence type="ECO:0000313" key="10">
    <source>
        <dbReference type="EMBL" id="MBC5713109.1"/>
    </source>
</evidence>
<feature type="transmembrane region" description="Helical" evidence="8">
    <location>
        <begin position="247"/>
        <end position="264"/>
    </location>
</feature>
<evidence type="ECO:0000256" key="6">
    <source>
        <dbReference type="ARBA" id="ARBA00023136"/>
    </source>
</evidence>
<keyword evidence="5 8" id="KW-1133">Transmembrane helix</keyword>
<dbReference type="Gene3D" id="1.10.3430.10">
    <property type="entry name" value="Ammonium transporter AmtB like domains"/>
    <property type="match status" value="1"/>
</dbReference>
<dbReference type="GO" id="GO:0005886">
    <property type="term" value="C:plasma membrane"/>
    <property type="evidence" value="ECO:0007669"/>
    <property type="project" value="UniProtKB-SubCell"/>
</dbReference>
<dbReference type="InterPro" id="IPR001905">
    <property type="entry name" value="Ammonium_transpt"/>
</dbReference>
<evidence type="ECO:0000256" key="7">
    <source>
        <dbReference type="ARBA" id="ARBA00023177"/>
    </source>
</evidence>